<dbReference type="AlphaFoldDB" id="A0A150G9A9"/>
<keyword evidence="4" id="KW-1185">Reference proteome</keyword>
<name>A0A150G9A9_GONPE</name>
<feature type="region of interest" description="Disordered" evidence="1">
    <location>
        <begin position="292"/>
        <end position="314"/>
    </location>
</feature>
<keyword evidence="2" id="KW-0812">Transmembrane</keyword>
<feature type="region of interest" description="Disordered" evidence="1">
    <location>
        <begin position="43"/>
        <end position="74"/>
    </location>
</feature>
<organism evidence="3 4">
    <name type="scientific">Gonium pectorale</name>
    <name type="common">Green alga</name>
    <dbReference type="NCBI Taxonomy" id="33097"/>
    <lineage>
        <taxon>Eukaryota</taxon>
        <taxon>Viridiplantae</taxon>
        <taxon>Chlorophyta</taxon>
        <taxon>core chlorophytes</taxon>
        <taxon>Chlorophyceae</taxon>
        <taxon>CS clade</taxon>
        <taxon>Chlamydomonadales</taxon>
        <taxon>Volvocaceae</taxon>
        <taxon>Gonium</taxon>
    </lineage>
</organism>
<keyword evidence="2" id="KW-0472">Membrane</keyword>
<dbReference type="EMBL" id="LSYV01000045">
    <property type="protein sequence ID" value="KXZ46418.1"/>
    <property type="molecule type" value="Genomic_DNA"/>
</dbReference>
<feature type="region of interest" description="Disordered" evidence="1">
    <location>
        <begin position="529"/>
        <end position="561"/>
    </location>
</feature>
<dbReference type="Proteomes" id="UP000075714">
    <property type="component" value="Unassembled WGS sequence"/>
</dbReference>
<evidence type="ECO:0000313" key="3">
    <source>
        <dbReference type="EMBL" id="KXZ46418.1"/>
    </source>
</evidence>
<feature type="region of interest" description="Disordered" evidence="1">
    <location>
        <begin position="90"/>
        <end position="113"/>
    </location>
</feature>
<evidence type="ECO:0000256" key="1">
    <source>
        <dbReference type="SAM" id="MobiDB-lite"/>
    </source>
</evidence>
<evidence type="ECO:0000313" key="4">
    <source>
        <dbReference type="Proteomes" id="UP000075714"/>
    </source>
</evidence>
<feature type="region of interest" description="Disordered" evidence="1">
    <location>
        <begin position="785"/>
        <end position="844"/>
    </location>
</feature>
<proteinExistence type="predicted"/>
<keyword evidence="2" id="KW-1133">Transmembrane helix</keyword>
<gene>
    <name evidence="3" type="ORF">GPECTOR_44g91</name>
</gene>
<feature type="transmembrane region" description="Helical" evidence="2">
    <location>
        <begin position="861"/>
        <end position="884"/>
    </location>
</feature>
<evidence type="ECO:0000256" key="2">
    <source>
        <dbReference type="SAM" id="Phobius"/>
    </source>
</evidence>
<sequence>MPAFSLLAPGGSGHSAGPLDAAGLRNYLSTASAYSGGNAFSSHGSNAATRSVAPGPEGASALPPAQGSGGDAATAISSSGLCVSPWGAGGGGGAAAGAAPGADAEAEGPDQILPMGLHGLFSSTHGSCIGLPTQLVRESREEEEGEDDTEQTKGPAAGSGVHGWGEEASEAAPAADRAWGPRTDAAPVLLESPEATLYGTLLSMYRKVASLGGGADGADGDRPESQAAAAAAISPRRGLAAAGGVSGGGATATADGTGDVVGAGDDAASLPPLDCYLDAVAVALEPATGAGAVPGARSGAGPRESLVTSHDARDATERRANVRARLILSPAAVAGIADLQTMAALGGGRSGSGQGFRANGSRGDDGARESAADSAVGLGCGAVPRLEQLRVRVVVAGLRGSGGADSEVGGGGGDGGDDSLPATAAATAAAAAATEATAACGGVASDQLVSLEPLVPLMVADNASPLHAAPPAPSICVWSGPESWEASPEAAASRAAALQLEFEAPYGLVAESGIFGVYVHVLMPPADTPAGERPSTVGPDRASASDGGGAPASGGSSRPGASAARVLASLPLLLTTDPRVAAELNAAYDEHASAIFYESGATDEDMQPHLPYSLSRLAAFRDHVADLAADLADLAAGPPPPPTPLPLPLPHTPPASPVTLPAVLQPSVGRPDAEGGAAALAYGGGGPSAVQWATVLTSPSVALGDARAQSAMVAEAILRYLLGRGMVASARLVVAALRQRWGMAVAGEEVLVAAAGPEEQEREEELPGRRSDAQRMMYTVLNAGGAAQSADGGSRPEGDRAAASGDESTLEVQRIGTTARSRGYGSGDEVDGGETARASMQPGTRDAAVAYRPGGTAPHTALAAVPIALFLAALAALTALLALPEAYSRHRTAISLFLYGISSCLDMILLYRVLVSCRATRIIDTITINSCF</sequence>
<feature type="transmembrane region" description="Helical" evidence="2">
    <location>
        <begin position="896"/>
        <end position="914"/>
    </location>
</feature>
<reference evidence="4" key="1">
    <citation type="journal article" date="2016" name="Nat. Commun.">
        <title>The Gonium pectorale genome demonstrates co-option of cell cycle regulation during the evolution of multicellularity.</title>
        <authorList>
            <person name="Hanschen E.R."/>
            <person name="Marriage T.N."/>
            <person name="Ferris P.J."/>
            <person name="Hamaji T."/>
            <person name="Toyoda A."/>
            <person name="Fujiyama A."/>
            <person name="Neme R."/>
            <person name="Noguchi H."/>
            <person name="Minakuchi Y."/>
            <person name="Suzuki M."/>
            <person name="Kawai-Toyooka H."/>
            <person name="Smith D.R."/>
            <person name="Sparks H."/>
            <person name="Anderson J."/>
            <person name="Bakaric R."/>
            <person name="Luria V."/>
            <person name="Karger A."/>
            <person name="Kirschner M.W."/>
            <person name="Durand P.M."/>
            <person name="Michod R.E."/>
            <person name="Nozaki H."/>
            <person name="Olson B.J."/>
        </authorList>
    </citation>
    <scope>NUCLEOTIDE SEQUENCE [LARGE SCALE GENOMIC DNA]</scope>
    <source>
        <strain evidence="4">NIES-2863</strain>
    </source>
</reference>
<protein>
    <submittedName>
        <fullName evidence="3">Uncharacterized protein</fullName>
    </submittedName>
</protein>
<comment type="caution">
    <text evidence="3">The sequence shown here is derived from an EMBL/GenBank/DDBJ whole genome shotgun (WGS) entry which is preliminary data.</text>
</comment>
<accession>A0A150G9A9</accession>
<feature type="region of interest" description="Disordered" evidence="1">
    <location>
        <begin position="137"/>
        <end position="180"/>
    </location>
</feature>
<feature type="compositionally biased region" description="Polar residues" evidence="1">
    <location>
        <begin position="806"/>
        <end position="820"/>
    </location>
</feature>
<feature type="region of interest" description="Disordered" evidence="1">
    <location>
        <begin position="348"/>
        <end position="370"/>
    </location>
</feature>